<dbReference type="EMBL" id="FORU01000009">
    <property type="protein sequence ID" value="SFJ52867.1"/>
    <property type="molecule type" value="Genomic_DNA"/>
</dbReference>
<evidence type="ECO:0000313" key="2">
    <source>
        <dbReference type="Proteomes" id="UP000243887"/>
    </source>
</evidence>
<sequence length="54" mass="5966">MHFEAAAKSHLEATMYHEAGNHEKAAKCTVEVHGHSCLGNEAQKEDVKHHTSKV</sequence>
<protein>
    <submittedName>
        <fullName evidence="1">Uncharacterized protein</fullName>
    </submittedName>
</protein>
<accession>A0A1I3S5L3</accession>
<dbReference type="Proteomes" id="UP000243887">
    <property type="component" value="Unassembled WGS sequence"/>
</dbReference>
<evidence type="ECO:0000313" key="1">
    <source>
        <dbReference type="EMBL" id="SFJ52867.1"/>
    </source>
</evidence>
<dbReference type="RefSeq" id="WP_177190189.1">
    <property type="nucleotide sequence ID" value="NZ_FORU01000009.1"/>
</dbReference>
<keyword evidence="2" id="KW-1185">Reference proteome</keyword>
<dbReference type="AlphaFoldDB" id="A0A1I3S5L3"/>
<proteinExistence type="predicted"/>
<organism evidence="1 2">
    <name type="scientific">Myroides guanonis</name>
    <dbReference type="NCBI Taxonomy" id="1150112"/>
    <lineage>
        <taxon>Bacteria</taxon>
        <taxon>Pseudomonadati</taxon>
        <taxon>Bacteroidota</taxon>
        <taxon>Flavobacteriia</taxon>
        <taxon>Flavobacteriales</taxon>
        <taxon>Flavobacteriaceae</taxon>
        <taxon>Myroides</taxon>
    </lineage>
</organism>
<reference evidence="2" key="1">
    <citation type="submission" date="2016-10" db="EMBL/GenBank/DDBJ databases">
        <authorList>
            <person name="Varghese N."/>
            <person name="Submissions S."/>
        </authorList>
    </citation>
    <scope>NUCLEOTIDE SEQUENCE [LARGE SCALE GENOMIC DNA]</scope>
    <source>
        <strain evidence="2">DSM 26542</strain>
    </source>
</reference>
<name>A0A1I3S5L3_9FLAO</name>
<gene>
    <name evidence="1" type="ORF">SAMN04487893_109103</name>
</gene>
<dbReference type="STRING" id="1150112.SAMN04487893_109103"/>